<protein>
    <submittedName>
        <fullName evidence="1">Uncharacterized protein</fullName>
    </submittedName>
</protein>
<accession>A0A8S5LSH1</accession>
<evidence type="ECO:0000313" key="1">
    <source>
        <dbReference type="EMBL" id="DAD72964.1"/>
    </source>
</evidence>
<organism evidence="1">
    <name type="scientific">Siphoviridae sp. ctMAv2</name>
    <dbReference type="NCBI Taxonomy" id="2826258"/>
    <lineage>
        <taxon>Viruses</taxon>
        <taxon>Duplodnaviria</taxon>
        <taxon>Heunggongvirae</taxon>
        <taxon>Uroviricota</taxon>
        <taxon>Caudoviricetes</taxon>
    </lineage>
</organism>
<sequence length="87" mass="8734">MASSISQIKQQVNQIGQQAASTAGQLAQLATNLEKNIAAVNSAIGGTSSGEDKTMIASFQQASQAVKNASASLQAAANAAKEWAGKA</sequence>
<dbReference type="EMBL" id="BK014727">
    <property type="protein sequence ID" value="DAD72964.1"/>
    <property type="molecule type" value="Genomic_DNA"/>
</dbReference>
<proteinExistence type="predicted"/>
<name>A0A8S5LSH1_9CAUD</name>
<reference evidence="1" key="1">
    <citation type="journal article" date="2021" name="Proc. Natl. Acad. Sci. U.S.A.">
        <title>A Catalog of Tens of Thousands of Viruses from Human Metagenomes Reveals Hidden Associations with Chronic Diseases.</title>
        <authorList>
            <person name="Tisza M.J."/>
            <person name="Buck C.B."/>
        </authorList>
    </citation>
    <scope>NUCLEOTIDE SEQUENCE</scope>
    <source>
        <strain evidence="1">CtMAv2</strain>
    </source>
</reference>